<evidence type="ECO:0000259" key="1">
    <source>
        <dbReference type="Pfam" id="PF24623"/>
    </source>
</evidence>
<dbReference type="RefSeq" id="WP_425584944.1">
    <property type="nucleotide sequence ID" value="NZ_BAAASJ010000041.1"/>
</dbReference>
<dbReference type="Pfam" id="PF24623">
    <property type="entry name" value="Phage_zn_bind_8"/>
    <property type="match status" value="1"/>
</dbReference>
<dbReference type="Proteomes" id="UP001500151">
    <property type="component" value="Unassembled WGS sequence"/>
</dbReference>
<reference evidence="3" key="1">
    <citation type="journal article" date="2019" name="Int. J. Syst. Evol. Microbiol.">
        <title>The Global Catalogue of Microorganisms (GCM) 10K type strain sequencing project: providing services to taxonomists for standard genome sequencing and annotation.</title>
        <authorList>
            <consortium name="The Broad Institute Genomics Platform"/>
            <consortium name="The Broad Institute Genome Sequencing Center for Infectious Disease"/>
            <person name="Wu L."/>
            <person name="Ma J."/>
        </authorList>
    </citation>
    <scope>NUCLEOTIDE SEQUENCE [LARGE SCALE GENOMIC DNA]</scope>
    <source>
        <strain evidence="3">JCM 4524</strain>
    </source>
</reference>
<keyword evidence="3" id="KW-1185">Reference proteome</keyword>
<sequence length="227" mass="24688">MPITVAATIEDDGQITFTATPQAWRAIASGNASHFIRVLLADVGEDRAEPWMCGVKGATTHRACRVDTRHEPCPHHGEGSADNRCAAPTRKNAPCRWNLKVHGPCASHPETYSIYASKVRAAKAAKEVEEGRRENERRRLAEEAAQRAWQDGLLMPCTYCMADPGEPCQRPDGTDSERLHSLRQKLAGHTKTAKAATAPCPRCTVEPGHLCLTSSGAVSPDAHAHRL</sequence>
<accession>A0ABP6DC11</accession>
<organism evidence="2 3">
    <name type="scientific">Streptomyces vastus</name>
    <dbReference type="NCBI Taxonomy" id="285451"/>
    <lineage>
        <taxon>Bacteria</taxon>
        <taxon>Bacillati</taxon>
        <taxon>Actinomycetota</taxon>
        <taxon>Actinomycetes</taxon>
        <taxon>Kitasatosporales</taxon>
        <taxon>Streptomycetaceae</taxon>
        <taxon>Streptomyces</taxon>
    </lineage>
</organism>
<dbReference type="InterPro" id="IPR056911">
    <property type="entry name" value="Phage_Znf_bind_put"/>
</dbReference>
<evidence type="ECO:0000313" key="3">
    <source>
        <dbReference type="Proteomes" id="UP001500151"/>
    </source>
</evidence>
<comment type="caution">
    <text evidence="2">The sequence shown here is derived from an EMBL/GenBank/DDBJ whole genome shotgun (WGS) entry which is preliminary data.</text>
</comment>
<dbReference type="EMBL" id="BAAASJ010000041">
    <property type="protein sequence ID" value="GAA2640951.1"/>
    <property type="molecule type" value="Genomic_DNA"/>
</dbReference>
<proteinExistence type="predicted"/>
<name>A0ABP6DC11_9ACTN</name>
<protein>
    <recommendedName>
        <fullName evidence="1">DNA-binding phage zinc finger domain-containing protein</fullName>
    </recommendedName>
</protein>
<feature type="domain" description="DNA-binding phage zinc finger" evidence="1">
    <location>
        <begin position="145"/>
        <end position="198"/>
    </location>
</feature>
<gene>
    <name evidence="2" type="ORF">GCM10010307_41730</name>
</gene>
<evidence type="ECO:0000313" key="2">
    <source>
        <dbReference type="EMBL" id="GAA2640951.1"/>
    </source>
</evidence>